<protein>
    <recommendedName>
        <fullName evidence="4">Asparaginase</fullName>
    </recommendedName>
</protein>
<evidence type="ECO:0000313" key="3">
    <source>
        <dbReference type="Proteomes" id="UP000053660"/>
    </source>
</evidence>
<dbReference type="GO" id="GO:0004298">
    <property type="term" value="F:threonine-type endopeptidase activity"/>
    <property type="evidence" value="ECO:0007669"/>
    <property type="project" value="TreeGrafter"/>
</dbReference>
<sequence length="139" mass="14682">MIAAHGGVGFRADPSLSVACADALRDSDVDVVSAVSSLEDNPLFNCGYGSNPTMEGTVECEAGYMSSDGFRFGAVGAVSKIKNPCRVARTLALSKGSENLIDPMVLVGPGAENYARKQGEIGSDLILWCHIFRFSFLKS</sequence>
<reference evidence="2 3" key="1">
    <citation type="submission" date="2014-03" db="EMBL/GenBank/DDBJ databases">
        <title>Draft genome of the hookworm Oesophagostomum dentatum.</title>
        <authorList>
            <person name="Mitreva M."/>
        </authorList>
    </citation>
    <scope>NUCLEOTIDE SEQUENCE [LARGE SCALE GENOMIC DNA]</scope>
    <source>
        <strain evidence="2 3">OD-Hann</strain>
    </source>
</reference>
<dbReference type="EMBL" id="KN561956">
    <property type="protein sequence ID" value="KHJ85977.1"/>
    <property type="molecule type" value="Genomic_DNA"/>
</dbReference>
<dbReference type="Proteomes" id="UP000053660">
    <property type="component" value="Unassembled WGS sequence"/>
</dbReference>
<evidence type="ECO:0008006" key="4">
    <source>
        <dbReference type="Google" id="ProtNLM"/>
    </source>
</evidence>
<dbReference type="OrthoDB" id="77601at2759"/>
<dbReference type="GO" id="GO:0005737">
    <property type="term" value="C:cytoplasm"/>
    <property type="evidence" value="ECO:0007669"/>
    <property type="project" value="TreeGrafter"/>
</dbReference>
<proteinExistence type="inferred from homology"/>
<organism evidence="2 3">
    <name type="scientific">Oesophagostomum dentatum</name>
    <name type="common">Nodular worm</name>
    <dbReference type="NCBI Taxonomy" id="61180"/>
    <lineage>
        <taxon>Eukaryota</taxon>
        <taxon>Metazoa</taxon>
        <taxon>Ecdysozoa</taxon>
        <taxon>Nematoda</taxon>
        <taxon>Chromadorea</taxon>
        <taxon>Rhabditida</taxon>
        <taxon>Rhabditina</taxon>
        <taxon>Rhabditomorpha</taxon>
        <taxon>Strongyloidea</taxon>
        <taxon>Strongylidae</taxon>
        <taxon>Oesophagostomum</taxon>
    </lineage>
</organism>
<dbReference type="PANTHER" id="PTHR10188">
    <property type="entry name" value="L-ASPARAGINASE"/>
    <property type="match status" value="1"/>
</dbReference>
<dbReference type="InterPro" id="IPR000246">
    <property type="entry name" value="Peptidase_T2"/>
</dbReference>
<dbReference type="SUPFAM" id="SSF56235">
    <property type="entry name" value="N-terminal nucleophile aminohydrolases (Ntn hydrolases)"/>
    <property type="match status" value="1"/>
</dbReference>
<gene>
    <name evidence="2" type="ORF">OESDEN_14284</name>
</gene>
<name>A0A0B1SR29_OESDE</name>
<dbReference type="Pfam" id="PF01112">
    <property type="entry name" value="Asparaginase_2"/>
    <property type="match status" value="1"/>
</dbReference>
<dbReference type="GO" id="GO:0051604">
    <property type="term" value="P:protein maturation"/>
    <property type="evidence" value="ECO:0007669"/>
    <property type="project" value="TreeGrafter"/>
</dbReference>
<dbReference type="InterPro" id="IPR029055">
    <property type="entry name" value="Ntn_hydrolases_N"/>
</dbReference>
<evidence type="ECO:0000313" key="2">
    <source>
        <dbReference type="EMBL" id="KHJ85977.1"/>
    </source>
</evidence>
<dbReference type="PANTHER" id="PTHR10188:SF8">
    <property type="entry name" value="THREONINE ASPARTASE 1"/>
    <property type="match status" value="1"/>
</dbReference>
<accession>A0A0B1SR29</accession>
<keyword evidence="3" id="KW-1185">Reference proteome</keyword>
<dbReference type="AlphaFoldDB" id="A0A0B1SR29"/>
<evidence type="ECO:0000256" key="1">
    <source>
        <dbReference type="ARBA" id="ARBA00010872"/>
    </source>
</evidence>
<comment type="similarity">
    <text evidence="1">Belongs to the Ntn-hydrolase family.</text>
</comment>